<protein>
    <submittedName>
        <fullName evidence="3">Nuclear RNA export factor 1-like</fullName>
    </submittedName>
</protein>
<dbReference type="GO" id="GO:0005634">
    <property type="term" value="C:nucleus"/>
    <property type="evidence" value="ECO:0007669"/>
    <property type="project" value="TreeGrafter"/>
</dbReference>
<dbReference type="InterPro" id="IPR057125">
    <property type="entry name" value="NXF1/2/3/5-like_LRR"/>
</dbReference>
<dbReference type="RefSeq" id="XP_006834578.1">
    <property type="nucleotide sequence ID" value="XM_006834515.1"/>
</dbReference>
<dbReference type="GeneID" id="102815126"/>
<dbReference type="Proteomes" id="UP000504623">
    <property type="component" value="Unplaced"/>
</dbReference>
<evidence type="ECO:0000313" key="2">
    <source>
        <dbReference type="Proteomes" id="UP000504623"/>
    </source>
</evidence>
<dbReference type="GO" id="GO:0003723">
    <property type="term" value="F:RNA binding"/>
    <property type="evidence" value="ECO:0007669"/>
    <property type="project" value="TreeGrafter"/>
</dbReference>
<proteinExistence type="predicted"/>
<dbReference type="AlphaFoldDB" id="A0A9B0T7L2"/>
<reference evidence="3" key="1">
    <citation type="submission" date="2025-08" db="UniProtKB">
        <authorList>
            <consortium name="RefSeq"/>
        </authorList>
    </citation>
    <scope>IDENTIFICATION</scope>
    <source>
        <tissue evidence="3">Spleen</tissue>
    </source>
</reference>
<dbReference type="InterPro" id="IPR030217">
    <property type="entry name" value="NXF_fam"/>
</dbReference>
<dbReference type="Gene3D" id="3.80.10.10">
    <property type="entry name" value="Ribonuclease Inhibitor"/>
    <property type="match status" value="1"/>
</dbReference>
<dbReference type="InterPro" id="IPR032675">
    <property type="entry name" value="LRR_dom_sf"/>
</dbReference>
<dbReference type="GO" id="GO:0016973">
    <property type="term" value="P:poly(A)+ mRNA export from nucleus"/>
    <property type="evidence" value="ECO:0007669"/>
    <property type="project" value="TreeGrafter"/>
</dbReference>
<accession>A0A9B0T7L2</accession>
<feature type="domain" description="NXF1/2/3/5-like leucine-rich repeat" evidence="1">
    <location>
        <begin position="5"/>
        <end position="87"/>
    </location>
</feature>
<sequence length="149" mass="17280">MPMDEVNMAKLLPFNSNNNKLYQLVDHTDTKQKVLNIKNLYLSKNEGRLDKVKGLEPEEMCSDNFQDNSINVSTLLELFPKLLRLDDQELPSSAICDTERNKNLPFFKGDIFGSESLKNLILKFPKQVSLVTYFRYSRNMKKCKDPDLN</sequence>
<dbReference type="PANTHER" id="PTHR10662">
    <property type="entry name" value="NUCLEAR RNA EXPORT FACTOR"/>
    <property type="match status" value="1"/>
</dbReference>
<gene>
    <name evidence="3" type="primary">LOC102815126</name>
</gene>
<name>A0A9B0T7L2_CHRAS</name>
<evidence type="ECO:0000259" key="1">
    <source>
        <dbReference type="Pfam" id="PF24048"/>
    </source>
</evidence>
<evidence type="ECO:0000313" key="3">
    <source>
        <dbReference type="RefSeq" id="XP_006834578.1"/>
    </source>
</evidence>
<keyword evidence="2" id="KW-1185">Reference proteome</keyword>
<dbReference type="Pfam" id="PF24048">
    <property type="entry name" value="LRR_NXF1-5"/>
    <property type="match status" value="1"/>
</dbReference>
<organism evidence="2 3">
    <name type="scientific">Chrysochloris asiatica</name>
    <name type="common">Cape golden mole</name>
    <dbReference type="NCBI Taxonomy" id="185453"/>
    <lineage>
        <taxon>Eukaryota</taxon>
        <taxon>Metazoa</taxon>
        <taxon>Chordata</taxon>
        <taxon>Craniata</taxon>
        <taxon>Vertebrata</taxon>
        <taxon>Euteleostomi</taxon>
        <taxon>Mammalia</taxon>
        <taxon>Eutheria</taxon>
        <taxon>Afrotheria</taxon>
        <taxon>Chrysochloridae</taxon>
        <taxon>Chrysochlorinae</taxon>
        <taxon>Chrysochloris</taxon>
    </lineage>
</organism>
<dbReference type="PANTHER" id="PTHR10662:SF12">
    <property type="entry name" value="NUCLEAR RNA EXPORT FACTOR 3"/>
    <property type="match status" value="1"/>
</dbReference>